<reference evidence="4 5" key="1">
    <citation type="submission" date="2021-01" db="EMBL/GenBank/DDBJ databases">
        <title>Genome sequence of Shewanella schlegeliana JCM 11561.</title>
        <authorList>
            <person name="Zhang H."/>
            <person name="Li C."/>
        </authorList>
    </citation>
    <scope>NUCLEOTIDE SEQUENCE [LARGE SCALE GENOMIC DNA]</scope>
    <source>
        <strain evidence="4 5">JCM 11561</strain>
    </source>
</reference>
<comment type="caution">
    <text evidence="4">The sequence shown here is derived from an EMBL/GenBank/DDBJ whole genome shotgun (WGS) entry which is preliminary data.</text>
</comment>
<dbReference type="EMBL" id="JAESVD010000003">
    <property type="protein sequence ID" value="MBL4912905.1"/>
    <property type="molecule type" value="Genomic_DNA"/>
</dbReference>
<dbReference type="PANTHER" id="PTHR35038">
    <property type="entry name" value="DISSIMILATORY SULFITE REDUCTASE SIRA"/>
    <property type="match status" value="1"/>
</dbReference>
<name>A0ABS1SY18_9GAMM</name>
<dbReference type="PANTHER" id="PTHR35038:SF8">
    <property type="entry name" value="C-TYPE POLYHEME CYTOCHROME OMCC"/>
    <property type="match status" value="1"/>
</dbReference>
<dbReference type="Gene3D" id="2.60.40.10">
    <property type="entry name" value="Immunoglobulins"/>
    <property type="match status" value="1"/>
</dbReference>
<dbReference type="InterPro" id="IPR023155">
    <property type="entry name" value="Cyt_c-552/4"/>
</dbReference>
<dbReference type="InterPro" id="IPR036280">
    <property type="entry name" value="Multihaem_cyt_sf"/>
</dbReference>
<keyword evidence="1 2" id="KW-0732">Signal</keyword>
<dbReference type="Pfam" id="PF13435">
    <property type="entry name" value="Cytochrome_C554"/>
    <property type="match status" value="1"/>
</dbReference>
<keyword evidence="5" id="KW-1185">Reference proteome</keyword>
<evidence type="ECO:0000259" key="3">
    <source>
        <dbReference type="Pfam" id="PF13435"/>
    </source>
</evidence>
<feature type="domain" description="Cytochrome c-552/4" evidence="3">
    <location>
        <begin position="254"/>
        <end position="301"/>
    </location>
</feature>
<feature type="signal peptide" evidence="2">
    <location>
        <begin position="1"/>
        <end position="25"/>
    </location>
</feature>
<dbReference type="Gene3D" id="3.90.10.10">
    <property type="entry name" value="Cytochrome C3"/>
    <property type="match status" value="1"/>
</dbReference>
<protein>
    <submittedName>
        <fullName evidence="4">Cadherin-like domain-containing protein</fullName>
    </submittedName>
</protein>
<dbReference type="Gene3D" id="1.10.1130.10">
    <property type="entry name" value="Flavocytochrome C3, Chain A"/>
    <property type="match status" value="1"/>
</dbReference>
<dbReference type="Proteomes" id="UP000604898">
    <property type="component" value="Unassembled WGS sequence"/>
</dbReference>
<dbReference type="RefSeq" id="WP_202721128.1">
    <property type="nucleotide sequence ID" value="NZ_BPEX01000002.1"/>
</dbReference>
<dbReference type="InterPro" id="IPR051829">
    <property type="entry name" value="Multiheme_Cytochr_ET"/>
</dbReference>
<dbReference type="SUPFAM" id="SSF48695">
    <property type="entry name" value="Multiheme cytochromes"/>
    <property type="match status" value="1"/>
</dbReference>
<gene>
    <name evidence="4" type="ORF">JMA39_07105</name>
</gene>
<sequence length="516" mass="55795">MMNNLNACYKRVLLASMATLLVACGSDNDDVVTPPPSDNTPPIAQPTTATAIVGTSVMVDAIANDTDPDGDALTLTVVELTEGSGTRVIKDNQLLFTPEQPGTVVFSYTVADPQGATDDSTVTIKVSAATETGHFVGTQTCLTCHTDKATFLETGHNFKLSKIENGEAPQFPFSSLEGSVELLYGADNSAGTPNSWDEVSYVIGGYYRTAMYLDSNGYILSGTGVRAILPENGEDFTIDHISGYAPGGEPDSHSFDCGHCHTTGWKDYTPDSPLNPNHQDGLVGIEGTFEMTGIQCEACHGAGDKHIKSQSADDIDRVAKGRYTSDLQQADMAFGKAITCAECHSKKTNRKFPTFISEHNQDFGGDSIGGRTIPYDIGGRVAGDALLGMDANTGEITGKKQDMACHTCHNPHQSKINSDQPGHENAMVKQCIDCHYDKPFTPELEVHSFVAKCESCHMPKDKHFFRINLDYPADSPENFSKDGKYVQPWNTSKDSCSSCHKEDYDARAALIEKMHQ</sequence>
<proteinExistence type="predicted"/>
<evidence type="ECO:0000313" key="4">
    <source>
        <dbReference type="EMBL" id="MBL4912905.1"/>
    </source>
</evidence>
<organism evidence="4 5">
    <name type="scientific">Shewanella schlegeliana</name>
    <dbReference type="NCBI Taxonomy" id="190308"/>
    <lineage>
        <taxon>Bacteria</taxon>
        <taxon>Pseudomonadati</taxon>
        <taxon>Pseudomonadota</taxon>
        <taxon>Gammaproteobacteria</taxon>
        <taxon>Alteromonadales</taxon>
        <taxon>Shewanellaceae</taxon>
        <taxon>Shewanella</taxon>
    </lineage>
</organism>
<dbReference type="Pfam" id="PF17963">
    <property type="entry name" value="Big_9"/>
    <property type="match status" value="1"/>
</dbReference>
<feature type="chain" id="PRO_5046306080" evidence="2">
    <location>
        <begin position="26"/>
        <end position="516"/>
    </location>
</feature>
<dbReference type="InterPro" id="IPR013783">
    <property type="entry name" value="Ig-like_fold"/>
</dbReference>
<accession>A0ABS1SY18</accession>
<evidence type="ECO:0000256" key="2">
    <source>
        <dbReference type="SAM" id="SignalP"/>
    </source>
</evidence>
<evidence type="ECO:0000256" key="1">
    <source>
        <dbReference type="ARBA" id="ARBA00022729"/>
    </source>
</evidence>
<evidence type="ECO:0000313" key="5">
    <source>
        <dbReference type="Proteomes" id="UP000604898"/>
    </source>
</evidence>